<sequence length="75" mass="8556">MLVDVEYLAEQSMRSGIRERIYEDDSVKDGSDDNLCHTCELPVQTVQRDMALSSENKLKVNISIIRVLPFTVINL</sequence>
<proteinExistence type="predicted"/>
<dbReference type="EMBL" id="JANHOG010002886">
    <property type="protein sequence ID" value="KAJ3519040.1"/>
    <property type="molecule type" value="Genomic_DNA"/>
</dbReference>
<evidence type="ECO:0000313" key="1">
    <source>
        <dbReference type="EMBL" id="KAJ3519040.1"/>
    </source>
</evidence>
<reference evidence="1" key="1">
    <citation type="submission" date="2022-07" db="EMBL/GenBank/DDBJ databases">
        <title>Genome Sequence of Phlebia brevispora.</title>
        <authorList>
            <person name="Buettner E."/>
        </authorList>
    </citation>
    <scope>NUCLEOTIDE SEQUENCE</scope>
    <source>
        <strain evidence="1">MPL23</strain>
    </source>
</reference>
<gene>
    <name evidence="1" type="ORF">NM688_g9360</name>
</gene>
<dbReference type="Proteomes" id="UP001148662">
    <property type="component" value="Unassembled WGS sequence"/>
</dbReference>
<name>A0ACC1RGN2_9APHY</name>
<protein>
    <submittedName>
        <fullName evidence="1">Uncharacterized protein</fullName>
    </submittedName>
</protein>
<accession>A0ACC1RGN2</accession>
<comment type="caution">
    <text evidence="1">The sequence shown here is derived from an EMBL/GenBank/DDBJ whole genome shotgun (WGS) entry which is preliminary data.</text>
</comment>
<organism evidence="1 2">
    <name type="scientific">Phlebia brevispora</name>
    <dbReference type="NCBI Taxonomy" id="194682"/>
    <lineage>
        <taxon>Eukaryota</taxon>
        <taxon>Fungi</taxon>
        <taxon>Dikarya</taxon>
        <taxon>Basidiomycota</taxon>
        <taxon>Agaricomycotina</taxon>
        <taxon>Agaricomycetes</taxon>
        <taxon>Polyporales</taxon>
        <taxon>Meruliaceae</taxon>
        <taxon>Phlebia</taxon>
    </lineage>
</organism>
<evidence type="ECO:0000313" key="2">
    <source>
        <dbReference type="Proteomes" id="UP001148662"/>
    </source>
</evidence>
<keyword evidence="2" id="KW-1185">Reference proteome</keyword>